<protein>
    <submittedName>
        <fullName evidence="2">Uncharacterized protein</fullName>
    </submittedName>
</protein>
<feature type="transmembrane region" description="Helical" evidence="1">
    <location>
        <begin position="102"/>
        <end position="123"/>
    </location>
</feature>
<sequence>MIKRIIFFAVIVVTLAALGFFINNYFIERSTLNLSFSLISVYIFNVIASLLIYIAVEIVISYLPNETGYLYLGLMLVKFGVFIMLYQDSIFSETGLTKPEKVSILLPILTFLLVEAIGVSKLLNNR</sequence>
<keyword evidence="1" id="KW-0472">Membrane</keyword>
<organism evidence="2 3">
    <name type="scientific">Tenacibaculum gallaicum</name>
    <dbReference type="NCBI Taxonomy" id="561505"/>
    <lineage>
        <taxon>Bacteria</taxon>
        <taxon>Pseudomonadati</taxon>
        <taxon>Bacteroidota</taxon>
        <taxon>Flavobacteriia</taxon>
        <taxon>Flavobacteriales</taxon>
        <taxon>Flavobacteriaceae</taxon>
        <taxon>Tenacibaculum</taxon>
    </lineage>
</organism>
<dbReference type="Proteomes" id="UP000256884">
    <property type="component" value="Unassembled WGS sequence"/>
</dbReference>
<keyword evidence="1" id="KW-1133">Transmembrane helix</keyword>
<dbReference type="Pfam" id="PF19665">
    <property type="entry name" value="DUF6168"/>
    <property type="match status" value="1"/>
</dbReference>
<proteinExistence type="predicted"/>
<dbReference type="AlphaFoldDB" id="A0A3E0IC93"/>
<dbReference type="OrthoDB" id="981687at2"/>
<reference evidence="2 3" key="1">
    <citation type="submission" date="2018-08" db="EMBL/GenBank/DDBJ databases">
        <title>Genomic Encyclopedia of Type Strains, Phase IV (KMG-IV): sequencing the most valuable type-strain genomes for metagenomic binning, comparative biology and taxonomic classification.</title>
        <authorList>
            <person name="Goeker M."/>
        </authorList>
    </citation>
    <scope>NUCLEOTIDE SEQUENCE [LARGE SCALE GENOMIC DNA]</scope>
    <source>
        <strain evidence="2 3">DSM 18841</strain>
    </source>
</reference>
<evidence type="ECO:0000256" key="1">
    <source>
        <dbReference type="SAM" id="Phobius"/>
    </source>
</evidence>
<evidence type="ECO:0000313" key="2">
    <source>
        <dbReference type="EMBL" id="REH56213.1"/>
    </source>
</evidence>
<gene>
    <name evidence="2" type="ORF">C7448_101248</name>
</gene>
<accession>A0A3E0IC93</accession>
<comment type="caution">
    <text evidence="2">The sequence shown here is derived from an EMBL/GenBank/DDBJ whole genome shotgun (WGS) entry which is preliminary data.</text>
</comment>
<evidence type="ECO:0000313" key="3">
    <source>
        <dbReference type="Proteomes" id="UP000256884"/>
    </source>
</evidence>
<dbReference type="InterPro" id="IPR046166">
    <property type="entry name" value="DUF6168"/>
</dbReference>
<keyword evidence="1" id="KW-0812">Transmembrane</keyword>
<dbReference type="RefSeq" id="WP_115899542.1">
    <property type="nucleotide sequence ID" value="NZ_QUNS01000001.1"/>
</dbReference>
<feature type="transmembrane region" description="Helical" evidence="1">
    <location>
        <begin position="34"/>
        <end position="56"/>
    </location>
</feature>
<feature type="transmembrane region" description="Helical" evidence="1">
    <location>
        <begin position="5"/>
        <end position="22"/>
    </location>
</feature>
<feature type="transmembrane region" description="Helical" evidence="1">
    <location>
        <begin position="68"/>
        <end position="87"/>
    </location>
</feature>
<name>A0A3E0IC93_9FLAO</name>
<dbReference type="EMBL" id="QUNS01000001">
    <property type="protein sequence ID" value="REH56213.1"/>
    <property type="molecule type" value="Genomic_DNA"/>
</dbReference>
<keyword evidence="3" id="KW-1185">Reference proteome</keyword>